<feature type="non-terminal residue" evidence="2">
    <location>
        <position position="80"/>
    </location>
</feature>
<name>A0A639AGV6_SALER</name>
<keyword evidence="1" id="KW-0472">Membrane</keyword>
<gene>
    <name evidence="2" type="ORF">GD510_23435</name>
</gene>
<evidence type="ECO:0000313" key="2">
    <source>
        <dbReference type="EMBL" id="EDI7375512.1"/>
    </source>
</evidence>
<feature type="transmembrane region" description="Helical" evidence="1">
    <location>
        <begin position="37"/>
        <end position="55"/>
    </location>
</feature>
<keyword evidence="1" id="KW-0812">Transmembrane</keyword>
<comment type="caution">
    <text evidence="2">The sequence shown here is derived from an EMBL/GenBank/DDBJ whole genome shotgun (WGS) entry which is preliminary data.</text>
</comment>
<proteinExistence type="predicted"/>
<reference evidence="2" key="1">
    <citation type="submission" date="2019-10" db="EMBL/GenBank/DDBJ databases">
        <authorList>
            <consortium name="GenomeTrakr network: Whole genome sequencing for foodborne pathogen traceback"/>
        </authorList>
    </citation>
    <scope>NUCLEOTIDE SEQUENCE</scope>
    <source>
        <strain evidence="2">FSIS31902729</strain>
    </source>
</reference>
<keyword evidence="1" id="KW-1133">Transmembrane helix</keyword>
<organism evidence="2">
    <name type="scientific">Salmonella enterica</name>
    <name type="common">Salmonella choleraesuis</name>
    <dbReference type="NCBI Taxonomy" id="28901"/>
    <lineage>
        <taxon>Bacteria</taxon>
        <taxon>Pseudomonadati</taxon>
        <taxon>Pseudomonadota</taxon>
        <taxon>Gammaproteobacteria</taxon>
        <taxon>Enterobacterales</taxon>
        <taxon>Enterobacteriaceae</taxon>
        <taxon>Salmonella</taxon>
    </lineage>
</organism>
<protein>
    <submittedName>
        <fullName evidence="2">Uncharacterized protein</fullName>
    </submittedName>
</protein>
<sequence length="80" mass="9107">MLRINQIIKILGGMKAYAPYTYKSKTDKLVDKIHGRLVRFGIFIIALLALSIALYKFNSCFKTDTVVDVIFGLYFIGMLI</sequence>
<accession>A0A639AGV6</accession>
<dbReference type="AlphaFoldDB" id="A0A639AGV6"/>
<evidence type="ECO:0000256" key="1">
    <source>
        <dbReference type="SAM" id="Phobius"/>
    </source>
</evidence>
<dbReference type="EMBL" id="AAMMBM010000166">
    <property type="protein sequence ID" value="EDI7375512.1"/>
    <property type="molecule type" value="Genomic_DNA"/>
</dbReference>